<evidence type="ECO:0000313" key="7">
    <source>
        <dbReference type="Proteomes" id="UP001259803"/>
    </source>
</evidence>
<keyword evidence="4" id="KW-0170">Cobalt</keyword>
<dbReference type="EMBL" id="JAVRHS010000005">
    <property type="protein sequence ID" value="MDT0576040.1"/>
    <property type="molecule type" value="Genomic_DNA"/>
</dbReference>
<keyword evidence="7" id="KW-1185">Reference proteome</keyword>
<comment type="cofactor">
    <cofactor evidence="1">
        <name>adenosylcob(III)alamin</name>
        <dbReference type="ChEBI" id="CHEBI:18408"/>
    </cofactor>
</comment>
<reference evidence="6 7" key="1">
    <citation type="submission" date="2023-09" db="EMBL/GenBank/DDBJ databases">
        <authorList>
            <person name="Rey-Velasco X."/>
        </authorList>
    </citation>
    <scope>NUCLEOTIDE SEQUENCE [LARGE SCALE GENOMIC DNA]</scope>
    <source>
        <strain evidence="6 7">F390</strain>
    </source>
</reference>
<keyword evidence="2" id="KW-0846">Cobalamin</keyword>
<dbReference type="InterPro" id="IPR050862">
    <property type="entry name" value="RdRp_reductase_class-2"/>
</dbReference>
<evidence type="ECO:0000256" key="4">
    <source>
        <dbReference type="ARBA" id="ARBA00023285"/>
    </source>
</evidence>
<name>A0ABU2ZHF5_9SPHN</name>
<dbReference type="PANTHER" id="PTHR43371">
    <property type="entry name" value="VITAMIN B12-DEPENDENT RIBONUCLEOTIDE REDUCTASE"/>
    <property type="match status" value="1"/>
</dbReference>
<evidence type="ECO:0000256" key="2">
    <source>
        <dbReference type="ARBA" id="ARBA00022628"/>
    </source>
</evidence>
<dbReference type="PANTHER" id="PTHR43371:SF1">
    <property type="entry name" value="RIBONUCLEOSIDE-DIPHOSPHATE REDUCTASE"/>
    <property type="match status" value="1"/>
</dbReference>
<accession>A0ABU2ZHF5</accession>
<protein>
    <recommendedName>
        <fullName evidence="5">Ribonucleotide reductase large subunit C-terminal domain-containing protein</fullName>
    </recommendedName>
</protein>
<evidence type="ECO:0000313" key="6">
    <source>
        <dbReference type="EMBL" id="MDT0576040.1"/>
    </source>
</evidence>
<dbReference type="Proteomes" id="UP001259803">
    <property type="component" value="Unassembled WGS sequence"/>
</dbReference>
<evidence type="ECO:0000259" key="5">
    <source>
        <dbReference type="Pfam" id="PF02867"/>
    </source>
</evidence>
<proteinExistence type="predicted"/>
<evidence type="ECO:0000256" key="1">
    <source>
        <dbReference type="ARBA" id="ARBA00001922"/>
    </source>
</evidence>
<gene>
    <name evidence="6" type="ORF">RM533_07550</name>
</gene>
<dbReference type="Pfam" id="PF02867">
    <property type="entry name" value="Ribonuc_red_lgC"/>
    <property type="match status" value="1"/>
</dbReference>
<keyword evidence="3" id="KW-0560">Oxidoreductase</keyword>
<dbReference type="Gene3D" id="3.20.70.20">
    <property type="match status" value="1"/>
</dbReference>
<evidence type="ECO:0000256" key="3">
    <source>
        <dbReference type="ARBA" id="ARBA00023002"/>
    </source>
</evidence>
<feature type="domain" description="Ribonucleotide reductase large subunit C-terminal" evidence="5">
    <location>
        <begin position="56"/>
        <end position="173"/>
    </location>
</feature>
<dbReference type="SUPFAM" id="SSF51998">
    <property type="entry name" value="PFL-like glycyl radical enzymes"/>
    <property type="match status" value="1"/>
</dbReference>
<comment type="caution">
    <text evidence="6">The sequence shown here is derived from an EMBL/GenBank/DDBJ whole genome shotgun (WGS) entry which is preliminary data.</text>
</comment>
<organism evidence="6 7">
    <name type="scientific">Croceicoccus esteveae</name>
    <dbReference type="NCBI Taxonomy" id="3075597"/>
    <lineage>
        <taxon>Bacteria</taxon>
        <taxon>Pseudomonadati</taxon>
        <taxon>Pseudomonadota</taxon>
        <taxon>Alphaproteobacteria</taxon>
        <taxon>Sphingomonadales</taxon>
        <taxon>Erythrobacteraceae</taxon>
        <taxon>Croceicoccus</taxon>
    </lineage>
</organism>
<sequence length="277" mass="30618">MNFEAPIAGEIWSAKYRFSGYEAEPADADFTGARRDTMVAENSAPGHQSVIDAERHSDRMRNFDLSVLVNDIFMKALDADAGWLLVFDGEVCCTVRASELWKRLMRATYDVAEPGVLFVDRVNARDKLAHWKTINAPNSCGEQMLSPCGACLLGSMNLAARVERPFKKDARLDLAARLSNSLVRRSACSITSSTSTAILSPNRKPKQRRNAASVLALSGWPTRCSIAAAPMAPQTRWPCWRSGGVPSGPLSTARWQDWRAKRVPLRSMTRWCSTGPI</sequence>
<dbReference type="InterPro" id="IPR000788">
    <property type="entry name" value="RNR_lg_C"/>
</dbReference>